<keyword evidence="5" id="KW-0378">Hydrolase</keyword>
<feature type="compositionally biased region" description="Pro residues" evidence="2">
    <location>
        <begin position="1"/>
        <end position="12"/>
    </location>
</feature>
<proteinExistence type="predicted"/>
<evidence type="ECO:0000256" key="1">
    <source>
        <dbReference type="ARBA" id="ARBA00022729"/>
    </source>
</evidence>
<dbReference type="InterPro" id="IPR016047">
    <property type="entry name" value="M23ase_b-sheet_dom"/>
</dbReference>
<dbReference type="SUPFAM" id="SSF51261">
    <property type="entry name" value="Duplicated hybrid motif"/>
    <property type="match status" value="1"/>
</dbReference>
<protein>
    <submittedName>
        <fullName evidence="5">Murein DD-endopeptidase MepM/ murein hydrolase activator NlpD</fullName>
    </submittedName>
</protein>
<feature type="compositionally biased region" description="Polar residues" evidence="2">
    <location>
        <begin position="433"/>
        <end position="460"/>
    </location>
</feature>
<comment type="caution">
    <text evidence="5">The sequence shown here is derived from an EMBL/GenBank/DDBJ whole genome shotgun (WGS) entry which is preliminary data.</text>
</comment>
<keyword evidence="3" id="KW-1133">Transmembrane helix</keyword>
<dbReference type="PANTHER" id="PTHR21666:SF289">
    <property type="entry name" value="L-ALA--D-GLU ENDOPEPTIDASE"/>
    <property type="match status" value="1"/>
</dbReference>
<dbReference type="Pfam" id="PF01551">
    <property type="entry name" value="Peptidase_M23"/>
    <property type="match status" value="1"/>
</dbReference>
<dbReference type="InterPro" id="IPR011055">
    <property type="entry name" value="Dup_hybrid_motif"/>
</dbReference>
<feature type="compositionally biased region" description="Basic residues" evidence="2">
    <location>
        <begin position="520"/>
        <end position="537"/>
    </location>
</feature>
<keyword evidence="1" id="KW-0732">Signal</keyword>
<dbReference type="RefSeq" id="WP_318787361.1">
    <property type="nucleotide sequence ID" value="NZ_JADBEK010000001.1"/>
</dbReference>
<feature type="region of interest" description="Disordered" evidence="2">
    <location>
        <begin position="72"/>
        <end position="201"/>
    </location>
</feature>
<dbReference type="InterPro" id="IPR050570">
    <property type="entry name" value="Cell_wall_metabolism_enzyme"/>
</dbReference>
<dbReference type="GO" id="GO:0016787">
    <property type="term" value="F:hydrolase activity"/>
    <property type="evidence" value="ECO:0007669"/>
    <property type="project" value="UniProtKB-KW"/>
</dbReference>
<feature type="compositionally biased region" description="Pro residues" evidence="2">
    <location>
        <begin position="78"/>
        <end position="89"/>
    </location>
</feature>
<feature type="compositionally biased region" description="Low complexity" evidence="2">
    <location>
        <begin position="109"/>
        <end position="150"/>
    </location>
</feature>
<feature type="region of interest" description="Disordered" evidence="2">
    <location>
        <begin position="520"/>
        <end position="583"/>
    </location>
</feature>
<reference evidence="5 6" key="1">
    <citation type="submission" date="2020-10" db="EMBL/GenBank/DDBJ databases">
        <title>Sequencing the genomes of 1000 actinobacteria strains.</title>
        <authorList>
            <person name="Klenk H.-P."/>
        </authorList>
    </citation>
    <scope>NUCLEOTIDE SEQUENCE [LARGE SCALE GENOMIC DNA]</scope>
    <source>
        <strain evidence="5 6">DSM 43173</strain>
    </source>
</reference>
<evidence type="ECO:0000256" key="3">
    <source>
        <dbReference type="SAM" id="Phobius"/>
    </source>
</evidence>
<evidence type="ECO:0000259" key="4">
    <source>
        <dbReference type="Pfam" id="PF01551"/>
    </source>
</evidence>
<evidence type="ECO:0000313" key="6">
    <source>
        <dbReference type="Proteomes" id="UP000633509"/>
    </source>
</evidence>
<keyword evidence="3" id="KW-0472">Membrane</keyword>
<feature type="region of interest" description="Disordered" evidence="2">
    <location>
        <begin position="409"/>
        <end position="494"/>
    </location>
</feature>
<sequence>MAIPVPGLPAPAPGRRYPLRPHVPTPADLHALAQRSPALLALADHRSRAEVALGSPGGTGSLIIAALRPARSRRPTGYPQPPSPSPAPSPESRSPPDHPAALNQTRGMTSPSPTSTPSQEPTAPATAQPSTPTQEAAPPRTRQTPTLRPEPTAPRAAQPVTPTQGAAPPRTGQTPTPRPQPAASRIAQSVTPTREPPPPRIRQTLMTAQGALTTLLFAAAAFLLLPAPPARASPPTWRWPLDGHPRVLRRFTPPPEPWLAGHRGIDLAASPSTPVLAAGPGTVRFAGPVAGKGVVTVEHESGLRTTYLPVKASVRRGQPVAPGSTLGFIEASPGHCPESCLHWGLRRGTHYLDPLLLLGQATIRLLPFWHEDENPLSPPNEHSLQDADEHERPVQPPVEEITRPLITQLPRSPAALRPAPPATSKALTATPPALTSITPTTHGPSPDTSSTSRHASTPSQRHPLAAADSFIHTTTAGRRDRPNSPTTTLDFLTRSTSTTTTSAIGLGTLLGIGLLITAVRTRRRSRTDHRPRRRGQHRATAGEDQVPENTGARHRGEKRPAPSHPTTTNARPGRHRKSATDGN</sequence>
<evidence type="ECO:0000313" key="5">
    <source>
        <dbReference type="EMBL" id="MBE1590989.1"/>
    </source>
</evidence>
<dbReference type="EMBL" id="JADBEK010000001">
    <property type="protein sequence ID" value="MBE1590989.1"/>
    <property type="molecule type" value="Genomic_DNA"/>
</dbReference>
<feature type="region of interest" description="Disordered" evidence="2">
    <location>
        <begin position="1"/>
        <end position="22"/>
    </location>
</feature>
<feature type="compositionally biased region" description="Low complexity" evidence="2">
    <location>
        <begin position="165"/>
        <end position="175"/>
    </location>
</feature>
<dbReference type="Proteomes" id="UP000633509">
    <property type="component" value="Unassembled WGS sequence"/>
</dbReference>
<keyword evidence="6" id="KW-1185">Reference proteome</keyword>
<organism evidence="5 6">
    <name type="scientific">Nonomuraea angiospora</name>
    <dbReference type="NCBI Taxonomy" id="46172"/>
    <lineage>
        <taxon>Bacteria</taxon>
        <taxon>Bacillati</taxon>
        <taxon>Actinomycetota</taxon>
        <taxon>Actinomycetes</taxon>
        <taxon>Streptosporangiales</taxon>
        <taxon>Streptosporangiaceae</taxon>
        <taxon>Nonomuraea</taxon>
    </lineage>
</organism>
<dbReference type="PANTHER" id="PTHR21666">
    <property type="entry name" value="PEPTIDASE-RELATED"/>
    <property type="match status" value="1"/>
</dbReference>
<evidence type="ECO:0000256" key="2">
    <source>
        <dbReference type="SAM" id="MobiDB-lite"/>
    </source>
</evidence>
<dbReference type="CDD" id="cd12797">
    <property type="entry name" value="M23_peptidase"/>
    <property type="match status" value="1"/>
</dbReference>
<dbReference type="Gene3D" id="2.70.70.10">
    <property type="entry name" value="Glucose Permease (Domain IIA)"/>
    <property type="match status" value="1"/>
</dbReference>
<gene>
    <name evidence="5" type="ORF">H4W80_009247</name>
</gene>
<accession>A0ABR9MDI9</accession>
<name>A0ABR9MDI9_9ACTN</name>
<feature type="transmembrane region" description="Helical" evidence="3">
    <location>
        <begin position="503"/>
        <end position="521"/>
    </location>
</feature>
<feature type="domain" description="M23ase beta-sheet core" evidence="4">
    <location>
        <begin position="261"/>
        <end position="354"/>
    </location>
</feature>
<keyword evidence="3" id="KW-0812">Transmembrane</keyword>